<feature type="signal peptide" evidence="1">
    <location>
        <begin position="1"/>
        <end position="22"/>
    </location>
</feature>
<evidence type="ECO:0000256" key="1">
    <source>
        <dbReference type="SAM" id="SignalP"/>
    </source>
</evidence>
<organism evidence="2 3">
    <name type="scientific">Necator americanus</name>
    <name type="common">Human hookworm</name>
    <dbReference type="NCBI Taxonomy" id="51031"/>
    <lineage>
        <taxon>Eukaryota</taxon>
        <taxon>Metazoa</taxon>
        <taxon>Ecdysozoa</taxon>
        <taxon>Nematoda</taxon>
        <taxon>Chromadorea</taxon>
        <taxon>Rhabditida</taxon>
        <taxon>Rhabditina</taxon>
        <taxon>Rhabditomorpha</taxon>
        <taxon>Strongyloidea</taxon>
        <taxon>Ancylostomatidae</taxon>
        <taxon>Bunostominae</taxon>
        <taxon>Necator</taxon>
    </lineage>
</organism>
<gene>
    <name evidence="2" type="ORF">NECAME_01646</name>
</gene>
<dbReference type="EMBL" id="KI657952">
    <property type="protein sequence ID" value="ETN84420.1"/>
    <property type="molecule type" value="Genomic_DNA"/>
</dbReference>
<keyword evidence="3" id="KW-1185">Reference proteome</keyword>
<dbReference type="AlphaFoldDB" id="W2TQU1"/>
<reference evidence="3" key="1">
    <citation type="journal article" date="2014" name="Nat. Genet.">
        <title>Genome of the human hookworm Necator americanus.</title>
        <authorList>
            <person name="Tang Y.T."/>
            <person name="Gao X."/>
            <person name="Rosa B.A."/>
            <person name="Abubucker S."/>
            <person name="Hallsworth-Pepin K."/>
            <person name="Martin J."/>
            <person name="Tyagi R."/>
            <person name="Heizer E."/>
            <person name="Zhang X."/>
            <person name="Bhonagiri-Palsikar V."/>
            <person name="Minx P."/>
            <person name="Warren W.C."/>
            <person name="Wang Q."/>
            <person name="Zhan B."/>
            <person name="Hotez P.J."/>
            <person name="Sternberg P.W."/>
            <person name="Dougall A."/>
            <person name="Gaze S.T."/>
            <person name="Mulvenna J."/>
            <person name="Sotillo J."/>
            <person name="Ranganathan S."/>
            <person name="Rabelo E.M."/>
            <person name="Wilson R.K."/>
            <person name="Felgner P.L."/>
            <person name="Bethony J."/>
            <person name="Hawdon J.M."/>
            <person name="Gasser R.B."/>
            <person name="Loukas A."/>
            <person name="Mitreva M."/>
        </authorList>
    </citation>
    <scope>NUCLEOTIDE SEQUENCE [LARGE SCALE GENOMIC DNA]</scope>
</reference>
<feature type="chain" id="PRO_5004825662" evidence="1">
    <location>
        <begin position="23"/>
        <end position="53"/>
    </location>
</feature>
<accession>W2TQU1</accession>
<protein>
    <submittedName>
        <fullName evidence="2">Uncharacterized protein</fullName>
    </submittedName>
</protein>
<proteinExistence type="predicted"/>
<dbReference type="KEGG" id="nai:NECAME_01646"/>
<sequence>MPPLPKALLILALLSTILVVSAAPATGGKVASKGSSLKTHDVLFHSKEILQEN</sequence>
<keyword evidence="1" id="KW-0732">Signal</keyword>
<name>W2TQU1_NECAM</name>
<dbReference type="Proteomes" id="UP000053676">
    <property type="component" value="Unassembled WGS sequence"/>
</dbReference>
<evidence type="ECO:0000313" key="3">
    <source>
        <dbReference type="Proteomes" id="UP000053676"/>
    </source>
</evidence>
<evidence type="ECO:0000313" key="2">
    <source>
        <dbReference type="EMBL" id="ETN84420.1"/>
    </source>
</evidence>